<reference evidence="1" key="2">
    <citation type="journal article" date="2022" name="New Phytol.">
        <title>Evolutionary transition to the ectomycorrhizal habit in the genomes of a hyperdiverse lineage of mushroom-forming fungi.</title>
        <authorList>
            <person name="Looney B."/>
            <person name="Miyauchi S."/>
            <person name="Morin E."/>
            <person name="Drula E."/>
            <person name="Courty P.E."/>
            <person name="Kohler A."/>
            <person name="Kuo A."/>
            <person name="LaButti K."/>
            <person name="Pangilinan J."/>
            <person name="Lipzen A."/>
            <person name="Riley R."/>
            <person name="Andreopoulos W."/>
            <person name="He G."/>
            <person name="Johnson J."/>
            <person name="Nolan M."/>
            <person name="Tritt A."/>
            <person name="Barry K.W."/>
            <person name="Grigoriev I.V."/>
            <person name="Nagy L.G."/>
            <person name="Hibbett D."/>
            <person name="Henrissat B."/>
            <person name="Matheny P.B."/>
            <person name="Labbe J."/>
            <person name="Martin F.M."/>
        </authorList>
    </citation>
    <scope>NUCLEOTIDE SEQUENCE</scope>
    <source>
        <strain evidence="1">HHB10654</strain>
    </source>
</reference>
<keyword evidence="2" id="KW-1185">Reference proteome</keyword>
<sequence length="178" mass="20187">MLRGRHAAFRSSPLPRHHLASSMSFPALPIGPHPDQIWSHNVQRAHRILVEATNHASRILRQDDADPLQLRVICRSLEERMVPILDALASEIGSSEWAELCARCLGQIMGELDRAAETICNSEQREACEEDQRRMAARRNFTSPEDYAAAYCRCTARPSKHAIPLSQELWTSSYLHSY</sequence>
<gene>
    <name evidence="1" type="ORF">BV25DRAFT_469090</name>
</gene>
<comment type="caution">
    <text evidence="1">The sequence shown here is derived from an EMBL/GenBank/DDBJ whole genome shotgun (WGS) entry which is preliminary data.</text>
</comment>
<dbReference type="Proteomes" id="UP000814140">
    <property type="component" value="Unassembled WGS sequence"/>
</dbReference>
<reference evidence="1" key="1">
    <citation type="submission" date="2021-03" db="EMBL/GenBank/DDBJ databases">
        <authorList>
            <consortium name="DOE Joint Genome Institute"/>
            <person name="Ahrendt S."/>
            <person name="Looney B.P."/>
            <person name="Miyauchi S."/>
            <person name="Morin E."/>
            <person name="Drula E."/>
            <person name="Courty P.E."/>
            <person name="Chicoki N."/>
            <person name="Fauchery L."/>
            <person name="Kohler A."/>
            <person name="Kuo A."/>
            <person name="Labutti K."/>
            <person name="Pangilinan J."/>
            <person name="Lipzen A."/>
            <person name="Riley R."/>
            <person name="Andreopoulos W."/>
            <person name="He G."/>
            <person name="Johnson J."/>
            <person name="Barry K.W."/>
            <person name="Grigoriev I.V."/>
            <person name="Nagy L."/>
            <person name="Hibbett D."/>
            <person name="Henrissat B."/>
            <person name="Matheny P.B."/>
            <person name="Labbe J."/>
            <person name="Martin F."/>
        </authorList>
    </citation>
    <scope>NUCLEOTIDE SEQUENCE</scope>
    <source>
        <strain evidence="1">HHB10654</strain>
    </source>
</reference>
<evidence type="ECO:0000313" key="2">
    <source>
        <dbReference type="Proteomes" id="UP000814140"/>
    </source>
</evidence>
<organism evidence="1 2">
    <name type="scientific">Artomyces pyxidatus</name>
    <dbReference type="NCBI Taxonomy" id="48021"/>
    <lineage>
        <taxon>Eukaryota</taxon>
        <taxon>Fungi</taxon>
        <taxon>Dikarya</taxon>
        <taxon>Basidiomycota</taxon>
        <taxon>Agaricomycotina</taxon>
        <taxon>Agaricomycetes</taxon>
        <taxon>Russulales</taxon>
        <taxon>Auriscalpiaceae</taxon>
        <taxon>Artomyces</taxon>
    </lineage>
</organism>
<evidence type="ECO:0000313" key="1">
    <source>
        <dbReference type="EMBL" id="KAI0054650.1"/>
    </source>
</evidence>
<protein>
    <submittedName>
        <fullName evidence="1">Uncharacterized protein</fullName>
    </submittedName>
</protein>
<name>A0ACB8SDX3_9AGAM</name>
<accession>A0ACB8SDX3</accession>
<dbReference type="EMBL" id="MU277372">
    <property type="protein sequence ID" value="KAI0054650.1"/>
    <property type="molecule type" value="Genomic_DNA"/>
</dbReference>
<proteinExistence type="predicted"/>